<dbReference type="InterPro" id="IPR005950">
    <property type="entry name" value="ModA"/>
</dbReference>
<dbReference type="Pfam" id="PF13531">
    <property type="entry name" value="SBP_bac_11"/>
    <property type="match status" value="1"/>
</dbReference>
<gene>
    <name evidence="5" type="ORF">Y981_08920</name>
</gene>
<evidence type="ECO:0000313" key="6">
    <source>
        <dbReference type="Proteomes" id="UP000027059"/>
    </source>
</evidence>
<dbReference type="InterPro" id="IPR050682">
    <property type="entry name" value="ModA/WtpA"/>
</dbReference>
<dbReference type="OrthoDB" id="9785015at2"/>
<dbReference type="Proteomes" id="UP000027059">
    <property type="component" value="Chromosome"/>
</dbReference>
<evidence type="ECO:0000256" key="3">
    <source>
        <dbReference type="ARBA" id="ARBA00022729"/>
    </source>
</evidence>
<dbReference type="HOGENOM" id="CLU_065520_1_0_0"/>
<proteinExistence type="inferred from homology"/>
<evidence type="ECO:0000256" key="2">
    <source>
        <dbReference type="ARBA" id="ARBA00022723"/>
    </source>
</evidence>
<dbReference type="Gene3D" id="3.40.190.10">
    <property type="entry name" value="Periplasmic binding protein-like II"/>
    <property type="match status" value="2"/>
</dbReference>
<reference evidence="6" key="1">
    <citation type="submission" date="2014-02" db="EMBL/GenBank/DDBJ databases">
        <title>Complete genome sequence and comparative genomic analysis of the nitrogen-fixing bacterium Leptospirillum ferriphilum YSK.</title>
        <authorList>
            <person name="Guo X."/>
            <person name="Yin H."/>
            <person name="Liang Y."/>
            <person name="Hu Q."/>
            <person name="Ma L."/>
            <person name="Xiao Y."/>
            <person name="Zhang X."/>
            <person name="Qiu G."/>
            <person name="Liu X."/>
        </authorList>
    </citation>
    <scope>NUCLEOTIDE SEQUENCE [LARGE SCALE GENOMIC DNA]</scope>
    <source>
        <strain evidence="6">YSK</strain>
    </source>
</reference>
<dbReference type="RefSeq" id="WP_038505752.1">
    <property type="nucleotide sequence ID" value="NZ_CP007243.1"/>
</dbReference>
<dbReference type="PANTHER" id="PTHR30632">
    <property type="entry name" value="MOLYBDATE-BINDING PERIPLASMIC PROTEIN"/>
    <property type="match status" value="1"/>
</dbReference>
<name>A0A059XXM1_9BACT</name>
<feature type="binding site" evidence="4">
    <location>
        <position position="75"/>
    </location>
    <ligand>
        <name>molybdate</name>
        <dbReference type="ChEBI" id="CHEBI:36264"/>
    </ligand>
</feature>
<evidence type="ECO:0000256" key="1">
    <source>
        <dbReference type="ARBA" id="ARBA00009175"/>
    </source>
</evidence>
<protein>
    <recommendedName>
        <fullName evidence="7">Molybdenum ABC transporter substrate-binding protein</fullName>
    </recommendedName>
</protein>
<keyword evidence="6" id="KW-1185">Reference proteome</keyword>
<dbReference type="SUPFAM" id="SSF53850">
    <property type="entry name" value="Periplasmic binding protein-like II"/>
    <property type="match status" value="1"/>
</dbReference>
<sequence length="268" mass="29248">MKNITGVFPDKKKKMKGFVFLILLSAILCRPIEGHPASVPLRVAAAADLMPVLPPLLDRFTRKTGIPVIVSWGASGEESVAIRHGAPYDLFLSADSAFPEALARMGFLEKNSLRVYARGILVLWISRPGPLKKPFPGISELDHPGIRKIAMANPRLAPYGRAAKRCLVSRGRWTALKPKVVYGNSLAQVAWYLRTGSAQAGFLSESQAKMLPSRLSGGFSILSPGCAPDLEQKMGILRRTRNPGEAKSLETFLLGAKAQSYLRSHGYR</sequence>
<dbReference type="GO" id="GO:0015689">
    <property type="term" value="P:molybdate ion transport"/>
    <property type="evidence" value="ECO:0007669"/>
    <property type="project" value="InterPro"/>
</dbReference>
<dbReference type="GO" id="GO:0046872">
    <property type="term" value="F:metal ion binding"/>
    <property type="evidence" value="ECO:0007669"/>
    <property type="project" value="UniProtKB-KW"/>
</dbReference>
<dbReference type="KEGG" id="lfp:Y981_08920"/>
<organism evidence="5 6">
    <name type="scientific">Leptospirillum ferriphilum YSK</name>
    <dbReference type="NCBI Taxonomy" id="1441628"/>
    <lineage>
        <taxon>Bacteria</taxon>
        <taxon>Pseudomonadati</taxon>
        <taxon>Nitrospirota</taxon>
        <taxon>Nitrospiria</taxon>
        <taxon>Nitrospirales</taxon>
        <taxon>Nitrospiraceae</taxon>
        <taxon>Leptospirillum</taxon>
    </lineage>
</organism>
<evidence type="ECO:0008006" key="7">
    <source>
        <dbReference type="Google" id="ProtNLM"/>
    </source>
</evidence>
<keyword evidence="4" id="KW-0500">Molybdenum</keyword>
<dbReference type="NCBIfam" id="TIGR01256">
    <property type="entry name" value="modA"/>
    <property type="match status" value="1"/>
</dbReference>
<dbReference type="AlphaFoldDB" id="A0A059XXM1"/>
<evidence type="ECO:0000256" key="4">
    <source>
        <dbReference type="PIRSR" id="PIRSR004846-1"/>
    </source>
</evidence>
<dbReference type="InterPro" id="IPR044084">
    <property type="entry name" value="AvModA-like_subst-bd"/>
</dbReference>
<keyword evidence="3" id="KW-0732">Signal</keyword>
<evidence type="ECO:0000313" key="5">
    <source>
        <dbReference type="EMBL" id="AIA31850.1"/>
    </source>
</evidence>
<dbReference type="EMBL" id="CP007243">
    <property type="protein sequence ID" value="AIA31850.1"/>
    <property type="molecule type" value="Genomic_DNA"/>
</dbReference>
<dbReference type="GO" id="GO:0030973">
    <property type="term" value="F:molybdate ion binding"/>
    <property type="evidence" value="ECO:0007669"/>
    <property type="project" value="InterPro"/>
</dbReference>
<dbReference type="PIRSF" id="PIRSF004846">
    <property type="entry name" value="ModA"/>
    <property type="match status" value="1"/>
</dbReference>
<dbReference type="CDD" id="cd13539">
    <property type="entry name" value="PBP2_AvModA"/>
    <property type="match status" value="1"/>
</dbReference>
<dbReference type="PANTHER" id="PTHR30632:SF14">
    <property type="entry name" value="TUNGSTATE_MOLYBDATE_CHROMATE-BINDING PROTEIN MODA"/>
    <property type="match status" value="1"/>
</dbReference>
<keyword evidence="2 4" id="KW-0479">Metal-binding</keyword>
<comment type="similarity">
    <text evidence="1">Belongs to the bacterial solute-binding protein ModA family.</text>
</comment>
<accession>A0A059XXM1</accession>
<reference evidence="5 6" key="2">
    <citation type="journal article" date="2015" name="Biomed. Res. Int.">
        <title>Effects of Arsenite Resistance on the Growth and Functional Gene Expression of Leptospirillum ferriphilum and Acidithiobacillus thiooxidans in Pure Culture and Coculture.</title>
        <authorList>
            <person name="Jiang H."/>
            <person name="Liang Y."/>
            <person name="Yin H."/>
            <person name="Xiao Y."/>
            <person name="Guo X."/>
            <person name="Xu Y."/>
            <person name="Hu Q."/>
            <person name="Liu H."/>
            <person name="Liu X."/>
        </authorList>
    </citation>
    <scope>NUCLEOTIDE SEQUENCE [LARGE SCALE GENOMIC DNA]</scope>
    <source>
        <strain evidence="5 6">YSK</strain>
    </source>
</reference>